<comment type="subcellular location">
    <subcellularLocation>
        <location evidence="13">Cytoplasm</location>
    </subcellularLocation>
</comment>
<dbReference type="Pfam" id="PF07973">
    <property type="entry name" value="tRNA_SAD"/>
    <property type="match status" value="1"/>
</dbReference>
<dbReference type="GO" id="GO:0005737">
    <property type="term" value="C:cytoplasm"/>
    <property type="evidence" value="ECO:0007669"/>
    <property type="project" value="UniProtKB-SubCell"/>
</dbReference>
<dbReference type="Pfam" id="PF03129">
    <property type="entry name" value="HGTP_anticodon"/>
    <property type="match status" value="1"/>
</dbReference>
<sequence length="598" mass="67998">MSDNTNKTVEKSQLWKMRHSAEHVLMFAMKRLGYDFKMAMGPATDDGFYFDFELLSGSISEDDFEKIETEMQNIIAMDLPISREEISSEAANKLFADNHYKQDWIKEASSRGDTLTIYWLGTPNSPDSFVDLCAGPHVESTGKIGSISLLSIAGAYWRGDENNTMLTRIYGTAFENQTQLDTYLADIEFKQQNDHRVLGKKLDLFAFSDMVGKGFVMYTPKGTIIKNELKNALVSISKKYGVQEVNIPHMAKIDLYKTSGHAEKFADELFTVKTHYGDEFVLKPVNCPHHTQIYASRPRSYRDLPIRYIESTQQHRDEKPGAIGGLNRSRSFEIDDGHTFCTPEQIKQEAINTTKIIEEFYTALGMWGNHWVSLSFRDPKTPEKYIGDDTDWETAQNLLLEVNDTLGLNGKVMEGEAALYGPKLDFMLKDALGNDRQLGTVQIDFAMPKRFGLTYVDSDGTEKTPVMLHRAILGSYGRFIANLLETTGGAFPVWLSPVQVQIIPINDTVLDYAHKIKDELYLNNDIRIEIDDRGETMQNKIRNAQEQKVPYMLVIGPKEQENNTVNVRLRTEEKLGEMQLEDFVSRVKKTVSSRSLEL</sequence>
<comment type="subunit">
    <text evidence="13">Homodimer.</text>
</comment>
<keyword evidence="10 13" id="KW-0648">Protein biosynthesis</keyword>
<evidence type="ECO:0000256" key="4">
    <source>
        <dbReference type="ARBA" id="ARBA00022598"/>
    </source>
</evidence>
<dbReference type="CDD" id="cd00771">
    <property type="entry name" value="ThrRS_core"/>
    <property type="match status" value="1"/>
</dbReference>
<dbReference type="InterPro" id="IPR047246">
    <property type="entry name" value="ThrRS_anticodon"/>
</dbReference>
<keyword evidence="7 13" id="KW-0862">Zinc</keyword>
<evidence type="ECO:0000256" key="12">
    <source>
        <dbReference type="ARBA" id="ARBA00049515"/>
    </source>
</evidence>
<comment type="similarity">
    <text evidence="1 13">Belongs to the class-II aminoacyl-tRNA synthetase family.</text>
</comment>
<dbReference type="PROSITE" id="PS50862">
    <property type="entry name" value="AA_TRNA_LIGASE_II"/>
    <property type="match status" value="1"/>
</dbReference>
<dbReference type="InterPro" id="IPR045864">
    <property type="entry name" value="aa-tRNA-synth_II/BPL/LPL"/>
</dbReference>
<keyword evidence="6 13" id="KW-0547">Nucleotide-binding</keyword>
<keyword evidence="3 13" id="KW-0820">tRNA-binding</keyword>
<dbReference type="Gene3D" id="3.30.980.10">
    <property type="entry name" value="Threonyl-trna Synthetase, Chain A, domain 2"/>
    <property type="match status" value="1"/>
</dbReference>
<dbReference type="InterPro" id="IPR036621">
    <property type="entry name" value="Anticodon-bd_dom_sf"/>
</dbReference>
<dbReference type="Proteomes" id="UP000228495">
    <property type="component" value="Unassembled WGS sequence"/>
</dbReference>
<evidence type="ECO:0000256" key="11">
    <source>
        <dbReference type="ARBA" id="ARBA00023146"/>
    </source>
</evidence>
<reference evidence="15 16" key="1">
    <citation type="submission" date="2017-09" db="EMBL/GenBank/DDBJ databases">
        <title>Depth-based differentiation of microbial function through sediment-hosted aquifers and enrichment of novel symbionts in the deep terrestrial subsurface.</title>
        <authorList>
            <person name="Probst A.J."/>
            <person name="Ladd B."/>
            <person name="Jarett J.K."/>
            <person name="Geller-Mcgrath D.E."/>
            <person name="Sieber C.M."/>
            <person name="Emerson J.B."/>
            <person name="Anantharaman K."/>
            <person name="Thomas B.C."/>
            <person name="Malmstrom R."/>
            <person name="Stieglmeier M."/>
            <person name="Klingl A."/>
            <person name="Woyke T."/>
            <person name="Ryan C.M."/>
            <person name="Banfield J.F."/>
        </authorList>
    </citation>
    <scope>NUCLEOTIDE SEQUENCE [LARGE SCALE GENOMIC DNA]</scope>
    <source>
        <strain evidence="15">CG22_combo_CG10-13_8_21_14_all_39_12</strain>
    </source>
</reference>
<keyword evidence="11 13" id="KW-0030">Aminoacyl-tRNA synthetase</keyword>
<evidence type="ECO:0000256" key="13">
    <source>
        <dbReference type="HAMAP-Rule" id="MF_00184"/>
    </source>
</evidence>
<dbReference type="GO" id="GO:0004829">
    <property type="term" value="F:threonine-tRNA ligase activity"/>
    <property type="evidence" value="ECO:0007669"/>
    <property type="project" value="UniProtKB-UniRule"/>
</dbReference>
<evidence type="ECO:0000313" key="16">
    <source>
        <dbReference type="Proteomes" id="UP000228495"/>
    </source>
</evidence>
<dbReference type="NCBIfam" id="TIGR00418">
    <property type="entry name" value="thrS"/>
    <property type="match status" value="1"/>
</dbReference>
<dbReference type="InterPro" id="IPR002320">
    <property type="entry name" value="Thr-tRNA-ligase_IIa"/>
</dbReference>
<dbReference type="Gene3D" id="3.30.54.20">
    <property type="match status" value="1"/>
</dbReference>
<keyword evidence="5 13" id="KW-0479">Metal-binding</keyword>
<keyword evidence="9 13" id="KW-0694">RNA-binding</keyword>
<feature type="binding site" evidence="13">
    <location>
        <position position="287"/>
    </location>
    <ligand>
        <name>Zn(2+)</name>
        <dbReference type="ChEBI" id="CHEBI:29105"/>
        <note>catalytic</note>
    </ligand>
</feature>
<feature type="domain" description="Aminoacyl-transfer RNA synthetases class-II family profile" evidence="14">
    <location>
        <begin position="194"/>
        <end position="492"/>
    </location>
</feature>
<evidence type="ECO:0000256" key="5">
    <source>
        <dbReference type="ARBA" id="ARBA00022723"/>
    </source>
</evidence>
<dbReference type="GO" id="GO:0005524">
    <property type="term" value="F:ATP binding"/>
    <property type="evidence" value="ECO:0007669"/>
    <property type="project" value="UniProtKB-UniRule"/>
</dbReference>
<dbReference type="InterPro" id="IPR033728">
    <property type="entry name" value="ThrRS_core"/>
</dbReference>
<dbReference type="InterPro" id="IPR006195">
    <property type="entry name" value="aa-tRNA-synth_II"/>
</dbReference>
<dbReference type="SUPFAM" id="SSF52954">
    <property type="entry name" value="Class II aaRS ABD-related"/>
    <property type="match status" value="1"/>
</dbReference>
<evidence type="ECO:0000256" key="9">
    <source>
        <dbReference type="ARBA" id="ARBA00022884"/>
    </source>
</evidence>
<dbReference type="SUPFAM" id="SSF55186">
    <property type="entry name" value="ThrRS/AlaRS common domain"/>
    <property type="match status" value="1"/>
</dbReference>
<evidence type="ECO:0000256" key="2">
    <source>
        <dbReference type="ARBA" id="ARBA00022490"/>
    </source>
</evidence>
<evidence type="ECO:0000256" key="1">
    <source>
        <dbReference type="ARBA" id="ARBA00008226"/>
    </source>
</evidence>
<dbReference type="FunFam" id="3.30.980.10:FF:000005">
    <property type="entry name" value="Threonyl-tRNA synthetase, mitochondrial"/>
    <property type="match status" value="1"/>
</dbReference>
<feature type="binding site" evidence="13">
    <location>
        <position position="469"/>
    </location>
    <ligand>
        <name>Zn(2+)</name>
        <dbReference type="ChEBI" id="CHEBI:29105"/>
        <note>catalytic</note>
    </ligand>
</feature>
<keyword evidence="2 13" id="KW-0963">Cytoplasm</keyword>
<dbReference type="GO" id="GO:0006435">
    <property type="term" value="P:threonyl-tRNA aminoacylation"/>
    <property type="evidence" value="ECO:0007669"/>
    <property type="project" value="UniProtKB-UniRule"/>
</dbReference>
<dbReference type="InterPro" id="IPR004154">
    <property type="entry name" value="Anticodon-bd"/>
</dbReference>
<dbReference type="FunFam" id="3.40.50.800:FF:000001">
    <property type="entry name" value="Threonine--tRNA ligase"/>
    <property type="match status" value="1"/>
</dbReference>
<protein>
    <recommendedName>
        <fullName evidence="13">Threonine--tRNA ligase</fullName>
        <ecNumber evidence="13">6.1.1.3</ecNumber>
    </recommendedName>
    <alternativeName>
        <fullName evidence="13">Threonyl-tRNA synthetase</fullName>
        <shortName evidence="13">ThrRS</shortName>
    </alternativeName>
</protein>
<dbReference type="SMART" id="SM00863">
    <property type="entry name" value="tRNA_SAD"/>
    <property type="match status" value="1"/>
</dbReference>
<dbReference type="PANTHER" id="PTHR11451">
    <property type="entry name" value="THREONINE-TRNA LIGASE"/>
    <property type="match status" value="1"/>
</dbReference>
<evidence type="ECO:0000313" key="15">
    <source>
        <dbReference type="EMBL" id="PIP56113.1"/>
    </source>
</evidence>
<dbReference type="EMBL" id="PCSU01000086">
    <property type="protein sequence ID" value="PIP56113.1"/>
    <property type="molecule type" value="Genomic_DNA"/>
</dbReference>
<dbReference type="EC" id="6.1.1.3" evidence="13"/>
<evidence type="ECO:0000256" key="3">
    <source>
        <dbReference type="ARBA" id="ARBA00022555"/>
    </source>
</evidence>
<dbReference type="AlphaFoldDB" id="A0A2H0BEK4"/>
<name>A0A2H0BEK4_UNCKA</name>
<dbReference type="HAMAP" id="MF_00184">
    <property type="entry name" value="Thr_tRNA_synth"/>
    <property type="match status" value="1"/>
</dbReference>
<keyword evidence="8 13" id="KW-0067">ATP-binding</keyword>
<dbReference type="Gene3D" id="3.40.50.800">
    <property type="entry name" value="Anticodon-binding domain"/>
    <property type="match status" value="1"/>
</dbReference>
<keyword evidence="4 13" id="KW-0436">Ligase</keyword>
<evidence type="ECO:0000256" key="6">
    <source>
        <dbReference type="ARBA" id="ARBA00022741"/>
    </source>
</evidence>
<gene>
    <name evidence="13" type="primary">thrS</name>
    <name evidence="15" type="ORF">COX05_04770</name>
</gene>
<comment type="catalytic activity">
    <reaction evidence="12 13">
        <text>tRNA(Thr) + L-threonine + ATP = L-threonyl-tRNA(Thr) + AMP + diphosphate + H(+)</text>
        <dbReference type="Rhea" id="RHEA:24624"/>
        <dbReference type="Rhea" id="RHEA-COMP:9670"/>
        <dbReference type="Rhea" id="RHEA-COMP:9704"/>
        <dbReference type="ChEBI" id="CHEBI:15378"/>
        <dbReference type="ChEBI" id="CHEBI:30616"/>
        <dbReference type="ChEBI" id="CHEBI:33019"/>
        <dbReference type="ChEBI" id="CHEBI:57926"/>
        <dbReference type="ChEBI" id="CHEBI:78442"/>
        <dbReference type="ChEBI" id="CHEBI:78534"/>
        <dbReference type="ChEBI" id="CHEBI:456215"/>
        <dbReference type="EC" id="6.1.1.3"/>
    </reaction>
</comment>
<comment type="caution">
    <text evidence="13">Lacks conserved residue(s) required for the propagation of feature annotation.</text>
</comment>
<dbReference type="InterPro" id="IPR002314">
    <property type="entry name" value="aa-tRNA-synt_IIb"/>
</dbReference>
<dbReference type="SUPFAM" id="SSF55681">
    <property type="entry name" value="Class II aaRS and biotin synthetases"/>
    <property type="match status" value="1"/>
</dbReference>
<evidence type="ECO:0000256" key="8">
    <source>
        <dbReference type="ARBA" id="ARBA00022840"/>
    </source>
</evidence>
<evidence type="ECO:0000256" key="10">
    <source>
        <dbReference type="ARBA" id="ARBA00022917"/>
    </source>
</evidence>
<comment type="cofactor">
    <cofactor evidence="13">
        <name>Zn(2+)</name>
        <dbReference type="ChEBI" id="CHEBI:29105"/>
    </cofactor>
    <text evidence="13">Binds 1 zinc ion per subunit.</text>
</comment>
<dbReference type="PANTHER" id="PTHR11451:SF44">
    <property type="entry name" value="THREONINE--TRNA LIGASE, CHLOROPLASTIC_MITOCHONDRIAL 2"/>
    <property type="match status" value="1"/>
</dbReference>
<evidence type="ECO:0000256" key="7">
    <source>
        <dbReference type="ARBA" id="ARBA00022833"/>
    </source>
</evidence>
<organism evidence="15 16">
    <name type="scientific">candidate division WWE3 bacterium CG22_combo_CG10-13_8_21_14_all_39_12</name>
    <dbReference type="NCBI Taxonomy" id="1975094"/>
    <lineage>
        <taxon>Bacteria</taxon>
        <taxon>Katanobacteria</taxon>
    </lineage>
</organism>
<dbReference type="GO" id="GO:0000049">
    <property type="term" value="F:tRNA binding"/>
    <property type="evidence" value="ECO:0007669"/>
    <property type="project" value="UniProtKB-KW"/>
</dbReference>
<dbReference type="PRINTS" id="PR01047">
    <property type="entry name" value="TRNASYNTHTHR"/>
</dbReference>
<dbReference type="InterPro" id="IPR012947">
    <property type="entry name" value="tRNA_SAD"/>
</dbReference>
<accession>A0A2H0BEK4</accession>
<feature type="binding site" evidence="13">
    <location>
        <position position="338"/>
    </location>
    <ligand>
        <name>Zn(2+)</name>
        <dbReference type="ChEBI" id="CHEBI:29105"/>
        <note>catalytic</note>
    </ligand>
</feature>
<dbReference type="Pfam" id="PF00587">
    <property type="entry name" value="tRNA-synt_2b"/>
    <property type="match status" value="1"/>
</dbReference>
<dbReference type="Gene3D" id="3.30.930.10">
    <property type="entry name" value="Bira Bifunctional Protein, Domain 2"/>
    <property type="match status" value="1"/>
</dbReference>
<dbReference type="CDD" id="cd00860">
    <property type="entry name" value="ThrRS_anticodon"/>
    <property type="match status" value="1"/>
</dbReference>
<evidence type="ECO:0000259" key="14">
    <source>
        <dbReference type="PROSITE" id="PS50862"/>
    </source>
</evidence>
<proteinExistence type="inferred from homology"/>
<dbReference type="InterPro" id="IPR018163">
    <property type="entry name" value="Thr/Ala-tRNA-synth_IIc_edit"/>
</dbReference>
<comment type="caution">
    <text evidence="15">The sequence shown here is derived from an EMBL/GenBank/DDBJ whole genome shotgun (WGS) entry which is preliminary data.</text>
</comment>
<dbReference type="FunFam" id="3.30.930.10:FF:000002">
    <property type="entry name" value="Threonine--tRNA ligase"/>
    <property type="match status" value="1"/>
</dbReference>
<dbReference type="GO" id="GO:0046872">
    <property type="term" value="F:metal ion binding"/>
    <property type="evidence" value="ECO:0007669"/>
    <property type="project" value="UniProtKB-KW"/>
</dbReference>